<dbReference type="InterPro" id="IPR010987">
    <property type="entry name" value="Glutathione-S-Trfase_C-like"/>
</dbReference>
<dbReference type="PROSITE" id="PS50405">
    <property type="entry name" value="GST_CTER"/>
    <property type="match status" value="1"/>
</dbReference>
<dbReference type="PROSITE" id="PS50404">
    <property type="entry name" value="GST_NTER"/>
    <property type="match status" value="1"/>
</dbReference>
<evidence type="ECO:0000259" key="3">
    <source>
        <dbReference type="PROSITE" id="PS50405"/>
    </source>
</evidence>
<organism evidence="5 6">
    <name type="scientific">Acidithiobacillus ferridurans</name>
    <dbReference type="NCBI Taxonomy" id="1232575"/>
    <lineage>
        <taxon>Bacteria</taxon>
        <taxon>Pseudomonadati</taxon>
        <taxon>Pseudomonadota</taxon>
        <taxon>Acidithiobacillia</taxon>
        <taxon>Acidithiobacillales</taxon>
        <taxon>Acidithiobacillaceae</taxon>
        <taxon>Acidithiobacillus</taxon>
    </lineage>
</organism>
<evidence type="ECO:0000313" key="4">
    <source>
        <dbReference type="EMBL" id="BBF66288.1"/>
    </source>
</evidence>
<reference evidence="5 6" key="1">
    <citation type="journal article" date="2018" name="Microbiol. Resour. Announc.">
        <title>Complete Genome Sequence of Acidithiobacillus ferridurans JCM 18981.</title>
        <authorList>
            <person name="Miyauchi T."/>
            <person name="Kouzuma A."/>
            <person name="Abe T."/>
            <person name="Watanabe K."/>
        </authorList>
    </citation>
    <scope>NUCLEOTIDE SEQUENCE [LARGE SCALE GENOMIC DNA]</scope>
    <source>
        <strain evidence="6">ATCC 33020 / DSM 29468 / JCM 18981 / 11Fe</strain>
        <strain evidence="5">JCM 18981</strain>
    </source>
</reference>
<dbReference type="SFLD" id="SFLDG00358">
    <property type="entry name" value="Main_(cytGST)"/>
    <property type="match status" value="1"/>
</dbReference>
<keyword evidence="5" id="KW-0808">Transferase</keyword>
<dbReference type="InterPro" id="IPR040079">
    <property type="entry name" value="Glutathione_S-Trfase"/>
</dbReference>
<dbReference type="NCBIfam" id="NF007831">
    <property type="entry name" value="PRK10542.1"/>
    <property type="match status" value="1"/>
</dbReference>
<dbReference type="RefSeq" id="WP_126605339.1">
    <property type="nucleotide sequence ID" value="NZ_AP018795.1"/>
</dbReference>
<dbReference type="EMBL" id="AP018795">
    <property type="protein sequence ID" value="BBF66465.1"/>
    <property type="molecule type" value="Genomic_DNA"/>
</dbReference>
<dbReference type="SUPFAM" id="SSF47616">
    <property type="entry name" value="GST C-terminal domain-like"/>
    <property type="match status" value="1"/>
</dbReference>
<dbReference type="Pfam" id="PF02798">
    <property type="entry name" value="GST_N"/>
    <property type="match status" value="1"/>
</dbReference>
<proteinExistence type="inferred from homology"/>
<dbReference type="SUPFAM" id="SSF52833">
    <property type="entry name" value="Thioredoxin-like"/>
    <property type="match status" value="1"/>
</dbReference>
<feature type="domain" description="GST N-terminal" evidence="2">
    <location>
        <begin position="1"/>
        <end position="81"/>
    </location>
</feature>
<dbReference type="Gene3D" id="1.20.1050.10">
    <property type="match status" value="1"/>
</dbReference>
<dbReference type="AlphaFoldDB" id="A0A2Z6INS4"/>
<gene>
    <name evidence="4" type="ORF">AFERRID_25060</name>
    <name evidence="5" type="ORF">AFERRID_26830</name>
</gene>
<dbReference type="SFLD" id="SFLDG01150">
    <property type="entry name" value="Main.1:_Beta-like"/>
    <property type="match status" value="1"/>
</dbReference>
<dbReference type="KEGG" id="afj:AFERRID_25060"/>
<evidence type="ECO:0000313" key="6">
    <source>
        <dbReference type="Proteomes" id="UP000280188"/>
    </source>
</evidence>
<feature type="domain" description="GST C-terminal" evidence="3">
    <location>
        <begin position="87"/>
        <end position="205"/>
    </location>
</feature>
<comment type="similarity">
    <text evidence="1">Belongs to the GST superfamily.</text>
</comment>
<name>A0A2Z6INS4_ACIFI</name>
<dbReference type="CDD" id="cd03057">
    <property type="entry name" value="GST_N_Beta"/>
    <property type="match status" value="1"/>
</dbReference>
<dbReference type="InterPro" id="IPR004045">
    <property type="entry name" value="Glutathione_S-Trfase_N"/>
</dbReference>
<dbReference type="EMBL" id="AP018795">
    <property type="protein sequence ID" value="BBF66288.1"/>
    <property type="molecule type" value="Genomic_DNA"/>
</dbReference>
<evidence type="ECO:0000259" key="2">
    <source>
        <dbReference type="PROSITE" id="PS50404"/>
    </source>
</evidence>
<dbReference type="KEGG" id="afj:AFERRID_26830"/>
<accession>A0A2Z6INS4</accession>
<protein>
    <submittedName>
        <fullName evidence="5">Glutathione S-transferase GST-6.0</fullName>
    </submittedName>
</protein>
<dbReference type="Gene3D" id="3.40.30.10">
    <property type="entry name" value="Glutaredoxin"/>
    <property type="match status" value="1"/>
</dbReference>
<dbReference type="Proteomes" id="UP000280188">
    <property type="component" value="Chromosome"/>
</dbReference>
<dbReference type="PANTHER" id="PTHR44051">
    <property type="entry name" value="GLUTATHIONE S-TRANSFERASE-RELATED"/>
    <property type="match status" value="1"/>
</dbReference>
<dbReference type="PANTHER" id="PTHR44051:SF8">
    <property type="entry name" value="GLUTATHIONE S-TRANSFERASE GSTA"/>
    <property type="match status" value="1"/>
</dbReference>
<evidence type="ECO:0000256" key="1">
    <source>
        <dbReference type="RuleBase" id="RU003494"/>
    </source>
</evidence>
<dbReference type="GO" id="GO:0016740">
    <property type="term" value="F:transferase activity"/>
    <property type="evidence" value="ECO:0007669"/>
    <property type="project" value="UniProtKB-KW"/>
</dbReference>
<keyword evidence="6" id="KW-1185">Reference proteome</keyword>
<dbReference type="InterPro" id="IPR004046">
    <property type="entry name" value="GST_C"/>
</dbReference>
<dbReference type="SFLD" id="SFLDS00019">
    <property type="entry name" value="Glutathione_Transferase_(cytos"/>
    <property type="match status" value="1"/>
</dbReference>
<evidence type="ECO:0000313" key="5">
    <source>
        <dbReference type="EMBL" id="BBF66465.1"/>
    </source>
</evidence>
<dbReference type="InterPro" id="IPR036249">
    <property type="entry name" value="Thioredoxin-like_sf"/>
</dbReference>
<dbReference type="CDD" id="cd03188">
    <property type="entry name" value="GST_C_Beta"/>
    <property type="match status" value="1"/>
</dbReference>
<dbReference type="InterPro" id="IPR036282">
    <property type="entry name" value="Glutathione-S-Trfase_C_sf"/>
</dbReference>
<sequence length="205" mass="22904">MKLYYSPGACSLSPHIILHEGGFSFNTEKVDFATKKTAIGTDYLSVNPNGYVPALVLDNGYILTEGPAIIQYLADQVPEKKLAPPAGTIERYQLMQWLNFISTELHKGFSPLFNTHAPAEWKTIVAAQLERRLNTVSHQLEGKIWLMGPEFTVADAYLFTVLNWGKHVGIEIDRWPVLKGYQGRVFERPAVRAAMDTEGLLQPAS</sequence>
<dbReference type="Pfam" id="PF00043">
    <property type="entry name" value="GST_C"/>
    <property type="match status" value="1"/>
</dbReference>